<protein>
    <submittedName>
        <fullName evidence="5">Unannotated protein</fullName>
    </submittedName>
</protein>
<feature type="domain" description="DUF2231" evidence="3">
    <location>
        <begin position="6"/>
        <end position="161"/>
    </location>
</feature>
<feature type="region of interest" description="Disordered" evidence="1">
    <location>
        <begin position="156"/>
        <end position="185"/>
    </location>
</feature>
<keyword evidence="2" id="KW-0812">Transmembrane</keyword>
<reference evidence="5" key="1">
    <citation type="submission" date="2020-05" db="EMBL/GenBank/DDBJ databases">
        <authorList>
            <person name="Chiriac C."/>
            <person name="Salcher M."/>
            <person name="Ghai R."/>
            <person name="Kavagutti S V."/>
        </authorList>
    </citation>
    <scope>NUCLEOTIDE SEQUENCE</scope>
</reference>
<evidence type="ECO:0000313" key="5">
    <source>
        <dbReference type="EMBL" id="CAB4988658.1"/>
    </source>
</evidence>
<dbReference type="EMBL" id="CAFAAJ010000140">
    <property type="protein sequence ID" value="CAB4815548.1"/>
    <property type="molecule type" value="Genomic_DNA"/>
</dbReference>
<keyword evidence="2" id="KW-0472">Membrane</keyword>
<feature type="transmembrane region" description="Helical" evidence="2">
    <location>
        <begin position="127"/>
        <end position="148"/>
    </location>
</feature>
<dbReference type="InterPro" id="IPR019251">
    <property type="entry name" value="DUF2231_TM"/>
</dbReference>
<evidence type="ECO:0000313" key="4">
    <source>
        <dbReference type="EMBL" id="CAB4815548.1"/>
    </source>
</evidence>
<dbReference type="EMBL" id="CAFBON010000092">
    <property type="protein sequence ID" value="CAB4988658.1"/>
    <property type="molecule type" value="Genomic_DNA"/>
</dbReference>
<accession>A0A6J7N8F9</accession>
<dbReference type="Pfam" id="PF09990">
    <property type="entry name" value="DUF2231"/>
    <property type="match status" value="1"/>
</dbReference>
<organism evidence="5">
    <name type="scientific">freshwater metagenome</name>
    <dbReference type="NCBI Taxonomy" id="449393"/>
    <lineage>
        <taxon>unclassified sequences</taxon>
        <taxon>metagenomes</taxon>
        <taxon>ecological metagenomes</taxon>
    </lineage>
</organism>
<sequence>MDNLFGLPAHPLLVHIPVVLVPLAAIGALAMAFWPWLRARIGWIVAGLAVLGGIGAILAASAGEELQEGERGSSAIRRHGEIGESARNLSILFAILVVAFVAAEWWLKCRATRVGAGAAASTVWRKWVLPAAAVISVASGAWATYSVIDAGHSGAKATWEEKADSGDRSQYPPAGDEGYRDDDDD</sequence>
<evidence type="ECO:0000256" key="1">
    <source>
        <dbReference type="SAM" id="MobiDB-lite"/>
    </source>
</evidence>
<name>A0A6J7N8F9_9ZZZZ</name>
<feature type="compositionally biased region" description="Basic and acidic residues" evidence="1">
    <location>
        <begin position="158"/>
        <end position="167"/>
    </location>
</feature>
<gene>
    <name evidence="4" type="ORF">UFOPK3001_01863</name>
    <name evidence="5" type="ORF">UFOPK3954_01020</name>
</gene>
<evidence type="ECO:0000256" key="2">
    <source>
        <dbReference type="SAM" id="Phobius"/>
    </source>
</evidence>
<dbReference type="AlphaFoldDB" id="A0A6J7N8F9"/>
<feature type="transmembrane region" description="Helical" evidence="2">
    <location>
        <begin position="12"/>
        <end position="34"/>
    </location>
</feature>
<evidence type="ECO:0000259" key="3">
    <source>
        <dbReference type="Pfam" id="PF09990"/>
    </source>
</evidence>
<proteinExistence type="predicted"/>
<keyword evidence="2" id="KW-1133">Transmembrane helix</keyword>
<feature type="transmembrane region" description="Helical" evidence="2">
    <location>
        <begin position="89"/>
        <end position="107"/>
    </location>
</feature>
<feature type="transmembrane region" description="Helical" evidence="2">
    <location>
        <begin position="41"/>
        <end position="62"/>
    </location>
</feature>